<dbReference type="EMBL" id="QFQP01000013">
    <property type="protein sequence ID" value="PZR11883.1"/>
    <property type="molecule type" value="Genomic_DNA"/>
</dbReference>
<evidence type="ECO:0000259" key="1">
    <source>
        <dbReference type="Pfam" id="PF07238"/>
    </source>
</evidence>
<dbReference type="SUPFAM" id="SSF141371">
    <property type="entry name" value="PilZ domain-like"/>
    <property type="match status" value="1"/>
</dbReference>
<comment type="caution">
    <text evidence="2">The sequence shown here is derived from an EMBL/GenBank/DDBJ whole genome shotgun (WGS) entry which is preliminary data.</text>
</comment>
<dbReference type="GO" id="GO:0035438">
    <property type="term" value="F:cyclic-di-GMP binding"/>
    <property type="evidence" value="ECO:0007669"/>
    <property type="project" value="InterPro"/>
</dbReference>
<dbReference type="AlphaFoldDB" id="A0A2W5TF71"/>
<evidence type="ECO:0000313" key="2">
    <source>
        <dbReference type="EMBL" id="PZR11883.1"/>
    </source>
</evidence>
<dbReference type="Gene3D" id="2.40.10.220">
    <property type="entry name" value="predicted glycosyltransferase like domains"/>
    <property type="match status" value="1"/>
</dbReference>
<gene>
    <name evidence="2" type="ORF">DI536_16240</name>
</gene>
<dbReference type="InterPro" id="IPR009875">
    <property type="entry name" value="PilZ_domain"/>
</dbReference>
<organism evidence="2 3">
    <name type="scientific">Archangium gephyra</name>
    <dbReference type="NCBI Taxonomy" id="48"/>
    <lineage>
        <taxon>Bacteria</taxon>
        <taxon>Pseudomonadati</taxon>
        <taxon>Myxococcota</taxon>
        <taxon>Myxococcia</taxon>
        <taxon>Myxococcales</taxon>
        <taxon>Cystobacterineae</taxon>
        <taxon>Archangiaceae</taxon>
        <taxon>Archangium</taxon>
    </lineage>
</organism>
<protein>
    <recommendedName>
        <fullName evidence="1">PilZ domain-containing protein</fullName>
    </recommendedName>
</protein>
<proteinExistence type="predicted"/>
<accession>A0A2W5TF71</accession>
<dbReference type="Proteomes" id="UP000249061">
    <property type="component" value="Unassembled WGS sequence"/>
</dbReference>
<name>A0A2W5TF71_9BACT</name>
<sequence length="111" mass="11941">MTALSSHSFHRRSRISMLGSAGVVELLTVRVRTPDRVFDVSEGGLGVISQDPLPAGTLVLAVIALPGERRTHDVIVRVAWVDGSAMGLEFLLPDDALVASVRRLRLELEAA</sequence>
<feature type="domain" description="PilZ" evidence="1">
    <location>
        <begin position="33"/>
        <end position="103"/>
    </location>
</feature>
<evidence type="ECO:0000313" key="3">
    <source>
        <dbReference type="Proteomes" id="UP000249061"/>
    </source>
</evidence>
<dbReference type="Pfam" id="PF07238">
    <property type="entry name" value="PilZ"/>
    <property type="match status" value="1"/>
</dbReference>
<reference evidence="2 3" key="1">
    <citation type="submission" date="2017-08" db="EMBL/GenBank/DDBJ databases">
        <title>Infants hospitalized years apart are colonized by the same room-sourced microbial strains.</title>
        <authorList>
            <person name="Brooks B."/>
            <person name="Olm M.R."/>
            <person name="Firek B.A."/>
            <person name="Baker R."/>
            <person name="Thomas B.C."/>
            <person name="Morowitz M.J."/>
            <person name="Banfield J.F."/>
        </authorList>
    </citation>
    <scope>NUCLEOTIDE SEQUENCE [LARGE SCALE GENOMIC DNA]</scope>
    <source>
        <strain evidence="2">S2_003_000_R2_14</strain>
    </source>
</reference>